<evidence type="ECO:0000256" key="2">
    <source>
        <dbReference type="ARBA" id="ARBA00022475"/>
    </source>
</evidence>
<feature type="transmembrane region" description="Helical" evidence="8">
    <location>
        <begin position="65"/>
        <end position="82"/>
    </location>
</feature>
<dbReference type="Proteomes" id="UP001500449">
    <property type="component" value="Unassembled WGS sequence"/>
</dbReference>
<evidence type="ECO:0000256" key="5">
    <source>
        <dbReference type="ARBA" id="ARBA00022989"/>
    </source>
</evidence>
<keyword evidence="10" id="KW-1185">Reference proteome</keyword>
<evidence type="ECO:0000256" key="8">
    <source>
        <dbReference type="SAM" id="Phobius"/>
    </source>
</evidence>
<proteinExistence type="inferred from homology"/>
<keyword evidence="6 8" id="KW-0472">Membrane</keyword>
<protein>
    <submittedName>
        <fullName evidence="9">Glycosyltransferase 87 family protein</fullName>
    </submittedName>
</protein>
<dbReference type="InterPro" id="IPR018584">
    <property type="entry name" value="GT87"/>
</dbReference>
<feature type="transmembrane region" description="Helical" evidence="8">
    <location>
        <begin position="88"/>
        <end position="105"/>
    </location>
</feature>
<feature type="transmembrane region" description="Helical" evidence="8">
    <location>
        <begin position="137"/>
        <end position="159"/>
    </location>
</feature>
<evidence type="ECO:0000256" key="3">
    <source>
        <dbReference type="ARBA" id="ARBA00022679"/>
    </source>
</evidence>
<accession>A0ABN2N6W9</accession>
<name>A0ABN2N6W9_9PSEU</name>
<evidence type="ECO:0000256" key="6">
    <source>
        <dbReference type="ARBA" id="ARBA00023136"/>
    </source>
</evidence>
<evidence type="ECO:0000313" key="9">
    <source>
        <dbReference type="EMBL" id="GAA1855653.1"/>
    </source>
</evidence>
<evidence type="ECO:0000313" key="10">
    <source>
        <dbReference type="Proteomes" id="UP001500449"/>
    </source>
</evidence>
<sequence length="374" mass="38991">MLALWFPAHALMIDLQVYREGGAAVLAGRPLYEGGILLDLPFVYPPVAAALFVPLTLLPLPLLKVLWTALGVLLLVLVIRRAARLTGLPAPVGVVTLLVAAALWLDPVRTTFYLGQINVLLLALVFLDLTGRSRFRGLGVGIAAALKLTPLLFVVYLLLTGRRREAATAVAAFVAATGIGFLVAPADSVQYWLRGTFAAANRISDVGGDSNHSVHGLVVRLGGGPVGYLVVGLLLGAAALWVARGLHRRGAEVEALSLVGLASAAVAPFAWSHHYVWFVPLLVALVARGLAEYRGPAEKNGARRAWLATGLVLAATAAVITRLPGPGVGPIPATGLISLWPDAYVAAFVISCAALLPAARSGSARTAPTGSPPR</sequence>
<evidence type="ECO:0000256" key="4">
    <source>
        <dbReference type="ARBA" id="ARBA00022692"/>
    </source>
</evidence>
<comment type="caution">
    <text evidence="9">The sequence shown here is derived from an EMBL/GenBank/DDBJ whole genome shotgun (WGS) entry which is preliminary data.</text>
</comment>
<feature type="transmembrane region" description="Helical" evidence="8">
    <location>
        <begin position="277"/>
        <end position="293"/>
    </location>
</feature>
<gene>
    <name evidence="9" type="ORF">GCM10009836_39730</name>
</gene>
<keyword evidence="3" id="KW-0808">Transferase</keyword>
<keyword evidence="2" id="KW-1003">Cell membrane</keyword>
<organism evidence="9 10">
    <name type="scientific">Pseudonocardia ailaonensis</name>
    <dbReference type="NCBI Taxonomy" id="367279"/>
    <lineage>
        <taxon>Bacteria</taxon>
        <taxon>Bacillati</taxon>
        <taxon>Actinomycetota</taxon>
        <taxon>Actinomycetes</taxon>
        <taxon>Pseudonocardiales</taxon>
        <taxon>Pseudonocardiaceae</taxon>
        <taxon>Pseudonocardia</taxon>
    </lineage>
</organism>
<feature type="transmembrane region" description="Helical" evidence="8">
    <location>
        <begin position="255"/>
        <end position="271"/>
    </location>
</feature>
<feature type="transmembrane region" description="Helical" evidence="8">
    <location>
        <begin position="305"/>
        <end position="323"/>
    </location>
</feature>
<feature type="transmembrane region" description="Helical" evidence="8">
    <location>
        <begin position="226"/>
        <end position="243"/>
    </location>
</feature>
<comment type="similarity">
    <text evidence="7">Belongs to the glycosyltransferase 87 family.</text>
</comment>
<evidence type="ECO:0000256" key="1">
    <source>
        <dbReference type="ARBA" id="ARBA00004651"/>
    </source>
</evidence>
<keyword evidence="5 8" id="KW-1133">Transmembrane helix</keyword>
<dbReference type="Pfam" id="PF09594">
    <property type="entry name" value="GT87"/>
    <property type="match status" value="1"/>
</dbReference>
<evidence type="ECO:0000256" key="7">
    <source>
        <dbReference type="ARBA" id="ARBA00024033"/>
    </source>
</evidence>
<feature type="transmembrane region" description="Helical" evidence="8">
    <location>
        <begin position="343"/>
        <end position="359"/>
    </location>
</feature>
<reference evidence="9 10" key="1">
    <citation type="journal article" date="2019" name="Int. J. Syst. Evol. Microbiol.">
        <title>The Global Catalogue of Microorganisms (GCM) 10K type strain sequencing project: providing services to taxonomists for standard genome sequencing and annotation.</title>
        <authorList>
            <consortium name="The Broad Institute Genomics Platform"/>
            <consortium name="The Broad Institute Genome Sequencing Center for Infectious Disease"/>
            <person name="Wu L."/>
            <person name="Ma J."/>
        </authorList>
    </citation>
    <scope>NUCLEOTIDE SEQUENCE [LARGE SCALE GENOMIC DNA]</scope>
    <source>
        <strain evidence="9 10">JCM 16009</strain>
    </source>
</reference>
<dbReference type="EMBL" id="BAAAQK010000012">
    <property type="protein sequence ID" value="GAA1855653.1"/>
    <property type="molecule type" value="Genomic_DNA"/>
</dbReference>
<feature type="transmembrane region" description="Helical" evidence="8">
    <location>
        <begin position="166"/>
        <end position="184"/>
    </location>
</feature>
<keyword evidence="4 8" id="KW-0812">Transmembrane</keyword>
<comment type="subcellular location">
    <subcellularLocation>
        <location evidence="1">Cell membrane</location>
        <topology evidence="1">Multi-pass membrane protein</topology>
    </subcellularLocation>
</comment>